<dbReference type="STRING" id="335543.Sfum_2873"/>
<dbReference type="InterPro" id="IPR041575">
    <property type="entry name" value="Rubredoxin_C"/>
</dbReference>
<dbReference type="InParanoid" id="A0LM98"/>
<proteinExistence type="inferred from homology"/>
<dbReference type="InterPro" id="IPR050260">
    <property type="entry name" value="FAD-bd_OxRdtase"/>
</dbReference>
<dbReference type="PRINTS" id="PR00411">
    <property type="entry name" value="PNDRDTASEI"/>
</dbReference>
<evidence type="ECO:0000313" key="8">
    <source>
        <dbReference type="Proteomes" id="UP000001784"/>
    </source>
</evidence>
<comment type="similarity">
    <text evidence="2">Belongs to the FAD-dependent oxidoreductase family.</text>
</comment>
<dbReference type="PRINTS" id="PR00368">
    <property type="entry name" value="FADPNR"/>
</dbReference>
<dbReference type="Proteomes" id="UP000001784">
    <property type="component" value="Chromosome"/>
</dbReference>
<dbReference type="Pfam" id="PF18267">
    <property type="entry name" value="Rubredoxin_C"/>
    <property type="match status" value="1"/>
</dbReference>
<evidence type="ECO:0000313" key="7">
    <source>
        <dbReference type="EMBL" id="ABK18550.1"/>
    </source>
</evidence>
<evidence type="ECO:0000259" key="5">
    <source>
        <dbReference type="Pfam" id="PF07992"/>
    </source>
</evidence>
<dbReference type="KEGG" id="sfu:Sfum_2873"/>
<evidence type="ECO:0000256" key="1">
    <source>
        <dbReference type="ARBA" id="ARBA00001974"/>
    </source>
</evidence>
<sequence>MRFLCSPPQENAMKHVIIGNGIAGISAAETIRSMTPDADIVMIGDETAPPYCRPMISMVLEGSITGERLPIRDADFYERAGISPVLSHRVSAIDVEGKSVRIGGERPIPFDRLLLATGADPRPIRAENRHLGNIFFMRTQEHVRGMLQALPQVRRALILGGGLVGFKAAYGLLRRGVEVTMLIRSGYPLSQQVDSHAGRMILKELVSRGLEVRVETDVAAFDGNGAVRRAHLSDGTEIPCDMVVVGKGVLPALSFVPRDKIAVDLGILVDEQLRTTAPDIYAAGDVAESMDIARNSRWVNAIWPEAVAQGRIAGMNMAGRTVAYKGSLSRNVIRIFGLDVMTAGIVNPPEDDRYKIVSAIDRRRRSYRKLVFHEDRLVGMTLVNDIEQGGVLVALIQGCIAVRIPGEKMLAPGFNCRRLFI</sequence>
<organism evidence="7 8">
    <name type="scientific">Syntrophobacter fumaroxidans (strain DSM 10017 / MPOB)</name>
    <dbReference type="NCBI Taxonomy" id="335543"/>
    <lineage>
        <taxon>Bacteria</taxon>
        <taxon>Pseudomonadati</taxon>
        <taxon>Thermodesulfobacteriota</taxon>
        <taxon>Syntrophobacteria</taxon>
        <taxon>Syntrophobacterales</taxon>
        <taxon>Syntrophobacteraceae</taxon>
        <taxon>Syntrophobacter</taxon>
    </lineage>
</organism>
<comment type="cofactor">
    <cofactor evidence="1">
        <name>FAD</name>
        <dbReference type="ChEBI" id="CHEBI:57692"/>
    </cofactor>
</comment>
<dbReference type="PANTHER" id="PTHR43429:SF3">
    <property type="entry name" value="NITRITE REDUCTASE [NAD(P)H]"/>
    <property type="match status" value="1"/>
</dbReference>
<dbReference type="InterPro" id="IPR036188">
    <property type="entry name" value="FAD/NAD-bd_sf"/>
</dbReference>
<gene>
    <name evidence="7" type="ordered locus">Sfum_2873</name>
</gene>
<reference evidence="7 8" key="1">
    <citation type="submission" date="2006-10" db="EMBL/GenBank/DDBJ databases">
        <title>Complete sequence of Syntrophobacter fumaroxidans MPOB.</title>
        <authorList>
            <consortium name="US DOE Joint Genome Institute"/>
            <person name="Copeland A."/>
            <person name="Lucas S."/>
            <person name="Lapidus A."/>
            <person name="Barry K."/>
            <person name="Detter J.C."/>
            <person name="Glavina del Rio T."/>
            <person name="Hammon N."/>
            <person name="Israni S."/>
            <person name="Pitluck S."/>
            <person name="Goltsman E.G."/>
            <person name="Martinez M."/>
            <person name="Schmutz J."/>
            <person name="Larimer F."/>
            <person name="Land M."/>
            <person name="Hauser L."/>
            <person name="Kyrpides N."/>
            <person name="Kim E."/>
            <person name="Boone D.R."/>
            <person name="Brockman F."/>
            <person name="Culley D."/>
            <person name="Ferry J."/>
            <person name="Gunsalus R."/>
            <person name="McInerney M.J."/>
            <person name="Morrison M."/>
            <person name="Plugge C."/>
            <person name="Rohlin L."/>
            <person name="Scholten J."/>
            <person name="Sieber J."/>
            <person name="Stams A.J.M."/>
            <person name="Worm P."/>
            <person name="Henstra A.M."/>
            <person name="Richardson P."/>
        </authorList>
    </citation>
    <scope>NUCLEOTIDE SEQUENCE [LARGE SCALE GENOMIC DNA]</scope>
    <source>
        <strain evidence="8">DSM 10017 / MPOB</strain>
    </source>
</reference>
<dbReference type="FunCoup" id="A0LM98">
    <property type="interactions" value="89"/>
</dbReference>
<feature type="domain" description="NADH-rubredoxin oxidoreductase C-terminal" evidence="6">
    <location>
        <begin position="332"/>
        <end position="396"/>
    </location>
</feature>
<dbReference type="InterPro" id="IPR023753">
    <property type="entry name" value="FAD/NAD-binding_dom"/>
</dbReference>
<keyword evidence="3" id="KW-0285">Flavoprotein</keyword>
<evidence type="ECO:0000259" key="6">
    <source>
        <dbReference type="Pfam" id="PF18267"/>
    </source>
</evidence>
<feature type="domain" description="FAD/NAD(P)-binding" evidence="5">
    <location>
        <begin position="13"/>
        <end position="296"/>
    </location>
</feature>
<keyword evidence="8" id="KW-1185">Reference proteome</keyword>
<dbReference type="Pfam" id="PF07992">
    <property type="entry name" value="Pyr_redox_2"/>
    <property type="match status" value="1"/>
</dbReference>
<evidence type="ECO:0000256" key="2">
    <source>
        <dbReference type="ARBA" id="ARBA00006442"/>
    </source>
</evidence>
<dbReference type="HOGENOM" id="CLU_003291_4_4_7"/>
<dbReference type="Gene3D" id="3.30.390.30">
    <property type="match status" value="1"/>
</dbReference>
<dbReference type="Gene3D" id="3.50.50.60">
    <property type="entry name" value="FAD/NAD(P)-binding domain"/>
    <property type="match status" value="2"/>
</dbReference>
<keyword evidence="4" id="KW-0274">FAD</keyword>
<accession>A0LM98</accession>
<dbReference type="EMBL" id="CP000478">
    <property type="protein sequence ID" value="ABK18550.1"/>
    <property type="molecule type" value="Genomic_DNA"/>
</dbReference>
<name>A0LM98_SYNFM</name>
<dbReference type="GO" id="GO:0016491">
    <property type="term" value="F:oxidoreductase activity"/>
    <property type="evidence" value="ECO:0007669"/>
    <property type="project" value="InterPro"/>
</dbReference>
<dbReference type="eggNOG" id="COG1251">
    <property type="taxonomic scope" value="Bacteria"/>
</dbReference>
<evidence type="ECO:0000256" key="4">
    <source>
        <dbReference type="ARBA" id="ARBA00022827"/>
    </source>
</evidence>
<dbReference type="PANTHER" id="PTHR43429">
    <property type="entry name" value="PYRIDINE NUCLEOTIDE-DISULFIDE OXIDOREDUCTASE DOMAIN-CONTAINING"/>
    <property type="match status" value="1"/>
</dbReference>
<evidence type="ECO:0000256" key="3">
    <source>
        <dbReference type="ARBA" id="ARBA00022630"/>
    </source>
</evidence>
<dbReference type="SUPFAM" id="SSF51905">
    <property type="entry name" value="FAD/NAD(P)-binding domain"/>
    <property type="match status" value="2"/>
</dbReference>
<dbReference type="InterPro" id="IPR016156">
    <property type="entry name" value="FAD/NAD-linked_Rdtase_dimer_sf"/>
</dbReference>
<dbReference type="AlphaFoldDB" id="A0LM98"/>
<protein>
    <submittedName>
        <fullName evidence="7">FAD-dependent pyridine nucleotide-disulphide oxidoreductase</fullName>
    </submittedName>
</protein>